<dbReference type="RefSeq" id="WP_256619270.1">
    <property type="nucleotide sequence ID" value="NZ_JANIBC010000005.1"/>
</dbReference>
<proteinExistence type="predicted"/>
<reference evidence="2" key="1">
    <citation type="submission" date="2022-07" db="EMBL/GenBank/DDBJ databases">
        <title>Parvularcula maris sp. nov., an algicidal bacterium isolated from seawater.</title>
        <authorList>
            <person name="Li F."/>
        </authorList>
    </citation>
    <scope>NUCLEOTIDE SEQUENCE</scope>
    <source>
        <strain evidence="2">BGMRC 0090</strain>
    </source>
</reference>
<keyword evidence="3" id="KW-1185">Reference proteome</keyword>
<keyword evidence="2" id="KW-0808">Transferase</keyword>
<sequence>MTNLLQGIRVLDLTRLLPGPLCTLYMADQGAEVIKVEDEGAGDYARSEMAMGVSMSHLFHLLNRQKKSVTLDLREPEGRAALLRLVEAADVLVESFRPGVMDRLGLGSAVLREAKPDLIVCSMTAYGQTGPYRSQPAHDNNMLALTGIADQLPRAAGGEIGSPNFQIADIAGGSLTALSSIAMALFRRERTGEGATLDISLAEAALAAAVMPLATMQLRGGETPPPGGDMLTGLLPCYRYYETKDGRQIAMGALEGKFWRAFCEAAGRQDLADKGRDMTRGEGSTHHQTELLFRSRTFDEWRALLEGLEACVTPVLTLSEALNDPHLEERRVFYDVHDHEDGAIRHVASPIVVDGKRARPGQPAPRQGEHNEEILGSRTPGAKA</sequence>
<name>A0A9X2RHY1_9PROT</name>
<dbReference type="Proteomes" id="UP001142610">
    <property type="component" value="Unassembled WGS sequence"/>
</dbReference>
<gene>
    <name evidence="2" type="ORF">NOG11_08255</name>
</gene>
<dbReference type="Pfam" id="PF02515">
    <property type="entry name" value="CoA_transf_3"/>
    <property type="match status" value="1"/>
</dbReference>
<protein>
    <submittedName>
        <fullName evidence="2">CoA transferase</fullName>
    </submittedName>
</protein>
<dbReference type="InterPro" id="IPR003673">
    <property type="entry name" value="CoA-Trfase_fam_III"/>
</dbReference>
<accession>A0A9X2RHY1</accession>
<evidence type="ECO:0000256" key="1">
    <source>
        <dbReference type="SAM" id="MobiDB-lite"/>
    </source>
</evidence>
<comment type="caution">
    <text evidence="2">The sequence shown here is derived from an EMBL/GenBank/DDBJ whole genome shotgun (WGS) entry which is preliminary data.</text>
</comment>
<dbReference type="AlphaFoldDB" id="A0A9X2RHY1"/>
<dbReference type="Gene3D" id="3.40.50.10540">
    <property type="entry name" value="Crotonobetainyl-coa:carnitine coa-transferase, domain 1"/>
    <property type="match status" value="1"/>
</dbReference>
<evidence type="ECO:0000313" key="2">
    <source>
        <dbReference type="EMBL" id="MCQ8185384.1"/>
    </source>
</evidence>
<dbReference type="InterPro" id="IPR023606">
    <property type="entry name" value="CoA-Trfase_III_dom_1_sf"/>
</dbReference>
<dbReference type="Gene3D" id="3.30.1540.10">
    <property type="entry name" value="formyl-coa transferase, domain 3"/>
    <property type="match status" value="1"/>
</dbReference>
<dbReference type="InterPro" id="IPR050509">
    <property type="entry name" value="CoA-transferase_III"/>
</dbReference>
<organism evidence="2 3">
    <name type="scientific">Parvularcula maris</name>
    <dbReference type="NCBI Taxonomy" id="2965077"/>
    <lineage>
        <taxon>Bacteria</taxon>
        <taxon>Pseudomonadati</taxon>
        <taxon>Pseudomonadota</taxon>
        <taxon>Alphaproteobacteria</taxon>
        <taxon>Parvularculales</taxon>
        <taxon>Parvularculaceae</taxon>
        <taxon>Parvularcula</taxon>
    </lineage>
</organism>
<dbReference type="PANTHER" id="PTHR48228:SF5">
    <property type="entry name" value="ALPHA-METHYLACYL-COA RACEMASE"/>
    <property type="match status" value="1"/>
</dbReference>
<dbReference type="GO" id="GO:0016740">
    <property type="term" value="F:transferase activity"/>
    <property type="evidence" value="ECO:0007669"/>
    <property type="project" value="UniProtKB-KW"/>
</dbReference>
<dbReference type="SUPFAM" id="SSF89796">
    <property type="entry name" value="CoA-transferase family III (CaiB/BaiF)"/>
    <property type="match status" value="1"/>
</dbReference>
<feature type="region of interest" description="Disordered" evidence="1">
    <location>
        <begin position="355"/>
        <end position="384"/>
    </location>
</feature>
<dbReference type="InterPro" id="IPR044855">
    <property type="entry name" value="CoA-Trfase_III_dom3_sf"/>
</dbReference>
<evidence type="ECO:0000313" key="3">
    <source>
        <dbReference type="Proteomes" id="UP001142610"/>
    </source>
</evidence>
<dbReference type="EMBL" id="JANIBC010000005">
    <property type="protein sequence ID" value="MCQ8185384.1"/>
    <property type="molecule type" value="Genomic_DNA"/>
</dbReference>
<dbReference type="PANTHER" id="PTHR48228">
    <property type="entry name" value="SUCCINYL-COA--D-CITRAMALATE COA-TRANSFERASE"/>
    <property type="match status" value="1"/>
</dbReference>